<accession>A0AA36A6F8</accession>
<evidence type="ECO:0000313" key="1">
    <source>
        <dbReference type="EMBL" id="CAI9304132.1"/>
    </source>
</evidence>
<proteinExistence type="predicted"/>
<gene>
    <name evidence="1" type="ORF">LSALG_LOCUS42537</name>
</gene>
<sequence>MIMKVPSVTQTFALKGMSHSKMKTLQQLHILRFLENVFIPSPTTTISTPITIVTCPSVTLGISQTPPIFNDSTTTPTTSVEAPISVNASDARTGASDDFARFSNSSFNTKTESNDEAPVTRGQLKAIHTKLDSLLHASKASSTDDYSQETIKSLLETLTKEHSAKLE</sequence>
<name>A0AA36A6F8_LACSI</name>
<reference evidence="1" key="1">
    <citation type="submission" date="2023-04" db="EMBL/GenBank/DDBJ databases">
        <authorList>
            <person name="Vijverberg K."/>
            <person name="Xiong W."/>
            <person name="Schranz E."/>
        </authorList>
    </citation>
    <scope>NUCLEOTIDE SEQUENCE</scope>
</reference>
<protein>
    <submittedName>
        <fullName evidence="1">Uncharacterized protein</fullName>
    </submittedName>
</protein>
<keyword evidence="2" id="KW-1185">Reference proteome</keyword>
<evidence type="ECO:0000313" key="2">
    <source>
        <dbReference type="Proteomes" id="UP001177003"/>
    </source>
</evidence>
<dbReference type="AlphaFoldDB" id="A0AA36A6F8"/>
<organism evidence="1 2">
    <name type="scientific">Lactuca saligna</name>
    <name type="common">Willowleaf lettuce</name>
    <dbReference type="NCBI Taxonomy" id="75948"/>
    <lineage>
        <taxon>Eukaryota</taxon>
        <taxon>Viridiplantae</taxon>
        <taxon>Streptophyta</taxon>
        <taxon>Embryophyta</taxon>
        <taxon>Tracheophyta</taxon>
        <taxon>Spermatophyta</taxon>
        <taxon>Magnoliopsida</taxon>
        <taxon>eudicotyledons</taxon>
        <taxon>Gunneridae</taxon>
        <taxon>Pentapetalae</taxon>
        <taxon>asterids</taxon>
        <taxon>campanulids</taxon>
        <taxon>Asterales</taxon>
        <taxon>Asteraceae</taxon>
        <taxon>Cichorioideae</taxon>
        <taxon>Cichorieae</taxon>
        <taxon>Lactucinae</taxon>
        <taxon>Lactuca</taxon>
    </lineage>
</organism>
<dbReference type="Proteomes" id="UP001177003">
    <property type="component" value="Chromosome 9"/>
</dbReference>
<dbReference type="EMBL" id="OX465085">
    <property type="protein sequence ID" value="CAI9304132.1"/>
    <property type="molecule type" value="Genomic_DNA"/>
</dbReference>